<accession>A0ABP9Y7W8</accession>
<protein>
    <submittedName>
        <fullName evidence="3">Uncharacterized protein</fullName>
    </submittedName>
</protein>
<keyword evidence="2" id="KW-0472">Membrane</keyword>
<keyword evidence="4" id="KW-1185">Reference proteome</keyword>
<organism evidence="3 4">
    <name type="scientific">Helicostylum pulchrum</name>
    <dbReference type="NCBI Taxonomy" id="562976"/>
    <lineage>
        <taxon>Eukaryota</taxon>
        <taxon>Fungi</taxon>
        <taxon>Fungi incertae sedis</taxon>
        <taxon>Mucoromycota</taxon>
        <taxon>Mucoromycotina</taxon>
        <taxon>Mucoromycetes</taxon>
        <taxon>Mucorales</taxon>
        <taxon>Mucorineae</taxon>
        <taxon>Mucoraceae</taxon>
        <taxon>Helicostylum</taxon>
    </lineage>
</organism>
<feature type="compositionally biased region" description="Acidic residues" evidence="1">
    <location>
        <begin position="255"/>
        <end position="266"/>
    </location>
</feature>
<proteinExistence type="predicted"/>
<reference evidence="3 4" key="1">
    <citation type="submission" date="2024-04" db="EMBL/GenBank/DDBJ databases">
        <title>genome sequences of Mucor flavus KT1a and Helicostylum pulchrum KT1b strains isolation_sourced from the surface of a dry-aged beef.</title>
        <authorList>
            <person name="Toyotome T."/>
            <person name="Hosono M."/>
            <person name="Torimaru M."/>
            <person name="Fukuda K."/>
            <person name="Mikami N."/>
        </authorList>
    </citation>
    <scope>NUCLEOTIDE SEQUENCE [LARGE SCALE GENOMIC DNA]</scope>
    <source>
        <strain evidence="3 4">KT1b</strain>
    </source>
</reference>
<keyword evidence="2" id="KW-1133">Transmembrane helix</keyword>
<dbReference type="Proteomes" id="UP001476247">
    <property type="component" value="Unassembled WGS sequence"/>
</dbReference>
<feature type="transmembrane region" description="Helical" evidence="2">
    <location>
        <begin position="398"/>
        <end position="418"/>
    </location>
</feature>
<evidence type="ECO:0000313" key="3">
    <source>
        <dbReference type="EMBL" id="GAA5803074.1"/>
    </source>
</evidence>
<name>A0ABP9Y7W8_9FUNG</name>
<gene>
    <name evidence="3" type="ORF">HPULCUR_008549</name>
</gene>
<evidence type="ECO:0000256" key="2">
    <source>
        <dbReference type="SAM" id="Phobius"/>
    </source>
</evidence>
<evidence type="ECO:0000313" key="4">
    <source>
        <dbReference type="Proteomes" id="UP001476247"/>
    </source>
</evidence>
<evidence type="ECO:0000256" key="1">
    <source>
        <dbReference type="SAM" id="MobiDB-lite"/>
    </source>
</evidence>
<comment type="caution">
    <text evidence="3">The sequence shown here is derived from an EMBL/GenBank/DDBJ whole genome shotgun (WGS) entry which is preliminary data.</text>
</comment>
<feature type="region of interest" description="Disordered" evidence="1">
    <location>
        <begin position="244"/>
        <end position="283"/>
    </location>
</feature>
<dbReference type="EMBL" id="BAABUJ010000026">
    <property type="protein sequence ID" value="GAA5803074.1"/>
    <property type="molecule type" value="Genomic_DNA"/>
</dbReference>
<keyword evidence="2" id="KW-0812">Transmembrane</keyword>
<sequence>MLAVPQQKFVPEIEVNENNFRGTEKDEDFYFLSQHLNSPGLLIDEQEEEYPADYFNNPPPTTHFEIANRAFYATINKFTRQSCPDASRRRSPPYSFLENWHLHSIYSKSQQTLLGITPVRPSVLLSGDDFMFTPPFIQRDEEEQEQECIMDQDWNHMDEPKPEFYTLSPCPDSNGTLSGLLYEEDVSSTTTTATHDKQFSDYCNRNTQENIWMENDRYHLPIHIQQNDDLLLLQHDQVLLRHHQQQLQHQHQQQQEEEEEEEEELYTTDSSSSDEQRCSEDDDTSFNLTHLYDLEEDSTSKQDVVQPISAMTRSSSFLSQKSSSSSVMSYQSLADIMNNNSLEQVQVEERNNNNYGSTTINNNPQLPIADLTNQANNYARNYNDDVEMGARHNIRTTYHAGPFTCLIYIWQFLVLWLIPCARNIQEEREPLL</sequence>